<dbReference type="InterPro" id="IPR045619">
    <property type="entry name" value="DUF6443"/>
</dbReference>
<dbReference type="PANTHER" id="PTHR32305:SF15">
    <property type="entry name" value="PROTEIN RHSA-RELATED"/>
    <property type="match status" value="1"/>
</dbReference>
<evidence type="ECO:0000313" key="2">
    <source>
        <dbReference type="EMBL" id="SDL42066.1"/>
    </source>
</evidence>
<dbReference type="AlphaFoldDB" id="A0A1G9JXX3"/>
<dbReference type="Gene3D" id="2.180.10.10">
    <property type="entry name" value="RHS repeat-associated core"/>
    <property type="match status" value="1"/>
</dbReference>
<name>A0A1G9JXX3_9SPHI</name>
<dbReference type="PANTHER" id="PTHR32305">
    <property type="match status" value="1"/>
</dbReference>
<gene>
    <name evidence="2" type="ORF">SAMN05421820_101400</name>
</gene>
<dbReference type="OrthoDB" id="1191296at2"/>
<evidence type="ECO:0000313" key="3">
    <source>
        <dbReference type="Proteomes" id="UP000183200"/>
    </source>
</evidence>
<dbReference type="Pfam" id="PF20041">
    <property type="entry name" value="DUF6443"/>
    <property type="match status" value="1"/>
</dbReference>
<keyword evidence="3" id="KW-1185">Reference proteome</keyword>
<dbReference type="Proteomes" id="UP000183200">
    <property type="component" value="Unassembled WGS sequence"/>
</dbReference>
<reference evidence="3" key="1">
    <citation type="submission" date="2016-10" db="EMBL/GenBank/DDBJ databases">
        <authorList>
            <person name="Varghese N."/>
            <person name="Submissions S."/>
        </authorList>
    </citation>
    <scope>NUCLEOTIDE SEQUENCE [LARGE SCALE GENOMIC DNA]</scope>
    <source>
        <strain evidence="3">DSM 19110</strain>
    </source>
</reference>
<accession>A0A1G9JXX3</accession>
<protein>
    <submittedName>
        <fullName evidence="2">RHS repeat-associated core domain-containing protein</fullName>
    </submittedName>
</protein>
<proteinExistence type="predicted"/>
<organism evidence="2 3">
    <name type="scientific">Pedobacter steynii</name>
    <dbReference type="NCBI Taxonomy" id="430522"/>
    <lineage>
        <taxon>Bacteria</taxon>
        <taxon>Pseudomonadati</taxon>
        <taxon>Bacteroidota</taxon>
        <taxon>Sphingobacteriia</taxon>
        <taxon>Sphingobacteriales</taxon>
        <taxon>Sphingobacteriaceae</taxon>
        <taxon>Pedobacter</taxon>
    </lineage>
</organism>
<dbReference type="InterPro" id="IPR022385">
    <property type="entry name" value="Rhs_assc_core"/>
</dbReference>
<dbReference type="NCBIfam" id="TIGR03696">
    <property type="entry name" value="Rhs_assc_core"/>
    <property type="match status" value="1"/>
</dbReference>
<dbReference type="RefSeq" id="WP_074604449.1">
    <property type="nucleotide sequence ID" value="NZ_FNGY01000001.1"/>
</dbReference>
<dbReference type="EMBL" id="FNGY01000001">
    <property type="protein sequence ID" value="SDL42066.1"/>
    <property type="molecule type" value="Genomic_DNA"/>
</dbReference>
<evidence type="ECO:0000259" key="1">
    <source>
        <dbReference type="Pfam" id="PF20041"/>
    </source>
</evidence>
<sequence length="1163" mass="129177">MKNKLFQSCILLLAINCSVKGQENQNPVLDTYLNQKEIRAAKSITLKPGFHIPEGNNVRIFIGANFQECVDLLSVPSTNQNYILTRTFKVSDVKTEADLKVQRKVCDENQSIQYFDGLGRPIQTVMVMGSPGFRDLVQPIAYDAFGRESKKYLPYVSTSTVGSGSYKTTAITDQDVFYKNPSAGVVPIPSAAFAETKFEASPLNRILEQGSPGADWQLNAGHTRKISYGTNNSNLTSATTGFSVRLYTAQATGGTRPAHERTLGGTGYYVVGQLYLTISKDENWVETNGKEGTTEEYKDKEGKVVLKRTFNKNESGTMETLSTYYVYDDLGNLSFVLPPGALADGVAIPSQTVLDDFCYQYRYDGRKRLIEKKIPGKGWEHMVYNKLDQLVLSQDILQRGSSKWLFNKYDAFGRTVMTGIINSDLLRSAWETNINDQPDLWEVRDDTNSNGLGTGTGYTNKTLPAHNLVTYYYTINYYDDYTFYGNGFTGPLSGENGSVKGLLTGSKVNLLGAGVTLLNTMLLSTSYYDAEARVIRTKSQHHLDGTDEVFNTWNFAGELKASIRKHTAGSKITTIATRYEYDHVGRKLATIEQINSGPETVLSKLSYNEIGQLQKKELHSTDNGISYLQKTEYGYNERGWMKSSLSDQFSLNLKYNDGTIPQYNGNIANQNWGVGVNLPNKFVYGYDKLNRLISSNGTDSEMTEMLSYDVMGNIKTMNRGGLGLGTYNYAGNQLTNITGAPLVTGTYVYDDNGNVTTDGRTGVKLTYNILNLPVTAVKLKVDLTYTYDATGKKLRKLSSGTTRDYISGIEYNNGVIDIIQTEEGVARNNSGSYSYEYNLTDHLGNVRFSFNQHPGTKLLQGLQADNFYVFGKRKVVSAGPNKYLYNGKEVQEELGEQYDYGARFYDPVIGRWNVMDPMAEKYYGATPYSYSMNNPASLIDPDGRDVDVSQLTDEEHKKALVEFLKTKNGLAFIASYLKKGQSFTIKMGDKNHVYKGGSDGEFANDLLAIGTSRGVGGGSGVVVAGITRTTKPTDREELNEDPYGGTDNKYDVRKMVVEEIWLSSGRGVDEATLTLGHEAFVHAFPDQARLRELRNDLNSGAIQPGTKAYEKRLESISQSGDVDHKNLSQGKSKAFMNYSRQLDAVNSTTKFTKSYNEQVKAHK</sequence>
<dbReference type="InterPro" id="IPR050708">
    <property type="entry name" value="T6SS_VgrG/RHS"/>
</dbReference>
<feature type="domain" description="DUF6443" evidence="1">
    <location>
        <begin position="87"/>
        <end position="229"/>
    </location>
</feature>